<reference evidence="2" key="1">
    <citation type="journal article" date="2016" name="Nat. Commun.">
        <title>The Gonium pectorale genome demonstrates co-option of cell cycle regulation during the evolution of multicellularity.</title>
        <authorList>
            <person name="Hanschen E.R."/>
            <person name="Marriage T.N."/>
            <person name="Ferris P.J."/>
            <person name="Hamaji T."/>
            <person name="Toyoda A."/>
            <person name="Fujiyama A."/>
            <person name="Neme R."/>
            <person name="Noguchi H."/>
            <person name="Minakuchi Y."/>
            <person name="Suzuki M."/>
            <person name="Kawai-Toyooka H."/>
            <person name="Smith D.R."/>
            <person name="Sparks H."/>
            <person name="Anderson J."/>
            <person name="Bakaric R."/>
            <person name="Luria V."/>
            <person name="Karger A."/>
            <person name="Kirschner M.W."/>
            <person name="Durand P.M."/>
            <person name="Michod R.E."/>
            <person name="Nozaki H."/>
            <person name="Olson B.J."/>
        </authorList>
    </citation>
    <scope>NUCLEOTIDE SEQUENCE [LARGE SCALE GENOMIC DNA]</scope>
    <source>
        <strain evidence="2">NIES-2863</strain>
    </source>
</reference>
<dbReference type="AlphaFoldDB" id="A0A150G8Z2"/>
<protein>
    <submittedName>
        <fullName evidence="1">Uncharacterized protein</fullName>
    </submittedName>
</protein>
<evidence type="ECO:0000313" key="2">
    <source>
        <dbReference type="Proteomes" id="UP000075714"/>
    </source>
</evidence>
<keyword evidence="2" id="KW-1185">Reference proteome</keyword>
<evidence type="ECO:0000313" key="1">
    <source>
        <dbReference type="EMBL" id="KXZ45830.1"/>
    </source>
</evidence>
<organism evidence="1 2">
    <name type="scientific">Gonium pectorale</name>
    <name type="common">Green alga</name>
    <dbReference type="NCBI Taxonomy" id="33097"/>
    <lineage>
        <taxon>Eukaryota</taxon>
        <taxon>Viridiplantae</taxon>
        <taxon>Chlorophyta</taxon>
        <taxon>core chlorophytes</taxon>
        <taxon>Chlorophyceae</taxon>
        <taxon>CS clade</taxon>
        <taxon>Chlamydomonadales</taxon>
        <taxon>Volvocaceae</taxon>
        <taxon>Gonium</taxon>
    </lineage>
</organism>
<proteinExistence type="predicted"/>
<dbReference type="Proteomes" id="UP000075714">
    <property type="component" value="Unassembled WGS sequence"/>
</dbReference>
<accession>A0A150G8Z2</accession>
<dbReference type="EMBL" id="LSYV01000051">
    <property type="protein sequence ID" value="KXZ45830.1"/>
    <property type="molecule type" value="Genomic_DNA"/>
</dbReference>
<name>A0A150G8Z2_GONPE</name>
<comment type="caution">
    <text evidence="1">The sequence shown here is derived from an EMBL/GenBank/DDBJ whole genome shotgun (WGS) entry which is preliminary data.</text>
</comment>
<sequence length="92" mass="10343">MERPMTDEEFLRIVDALKGSRNGPISLGARIVSEERLEAMGHTLLKVRWVERKGGIDAVVHAAMTEDILRKVYGAEAEQMLRDWLAAHAICL</sequence>
<gene>
    <name evidence="1" type="ORF">GPECTOR_50g624</name>
</gene>